<evidence type="ECO:0000313" key="1">
    <source>
        <dbReference type="EMBL" id="SFN76739.1"/>
    </source>
</evidence>
<accession>A0A1I5BPY7</accession>
<dbReference type="EMBL" id="FOVN01000003">
    <property type="protein sequence ID" value="SFN76739.1"/>
    <property type="molecule type" value="Genomic_DNA"/>
</dbReference>
<sequence length="226" mass="26688">MKKLITSILIIQTSFCFSQEKYEFDYSIETEITFYKEDSIKKNVIYLTNSKDNSYFAEITSKDSLNFRIVFRHHDKLYSDVLVSKSQLNKAEFINISCDDINYRKNKYKHVAKEYDFFIHNDTIINEKTYKVYTFRSILKNLKKRIRNGAGTNLYIIDNSTSFHLPLLTHPTAYEDWKLNNTLPNGIFIEKKYVNVLGEEHSSEKLISYYQIKKSIVVEKDCNGSK</sequence>
<dbReference type="AlphaFoldDB" id="A0A1I5BPY7"/>
<dbReference type="RefSeq" id="WP_092208144.1">
    <property type="nucleotide sequence ID" value="NZ_FOVN01000003.1"/>
</dbReference>
<dbReference type="OrthoDB" id="1430565at2"/>
<name>A0A1I5BPY7_9FLAO</name>
<dbReference type="STRING" id="649333.SAMN04487989_103284"/>
<dbReference type="Proteomes" id="UP000198705">
    <property type="component" value="Unassembled WGS sequence"/>
</dbReference>
<reference evidence="2" key="1">
    <citation type="submission" date="2016-10" db="EMBL/GenBank/DDBJ databases">
        <authorList>
            <person name="Varghese N."/>
            <person name="Submissions S."/>
        </authorList>
    </citation>
    <scope>NUCLEOTIDE SEQUENCE [LARGE SCALE GENOMIC DNA]</scope>
    <source>
        <strain evidence="2">DSM 23925</strain>
    </source>
</reference>
<protein>
    <recommendedName>
        <fullName evidence="3">GLPGLI family protein</fullName>
    </recommendedName>
</protein>
<evidence type="ECO:0000313" key="2">
    <source>
        <dbReference type="Proteomes" id="UP000198705"/>
    </source>
</evidence>
<gene>
    <name evidence="1" type="ORF">SAMN04487989_103284</name>
</gene>
<organism evidence="1 2">
    <name type="scientific">Bizionia echini</name>
    <dbReference type="NCBI Taxonomy" id="649333"/>
    <lineage>
        <taxon>Bacteria</taxon>
        <taxon>Pseudomonadati</taxon>
        <taxon>Bacteroidota</taxon>
        <taxon>Flavobacteriia</taxon>
        <taxon>Flavobacteriales</taxon>
        <taxon>Flavobacteriaceae</taxon>
        <taxon>Bizionia</taxon>
    </lineage>
</organism>
<proteinExistence type="predicted"/>
<keyword evidence="2" id="KW-1185">Reference proteome</keyword>
<evidence type="ECO:0008006" key="3">
    <source>
        <dbReference type="Google" id="ProtNLM"/>
    </source>
</evidence>